<keyword evidence="3" id="KW-1185">Reference proteome</keyword>
<dbReference type="Proteomes" id="UP000499080">
    <property type="component" value="Unassembled WGS sequence"/>
</dbReference>
<reference evidence="2 3" key="1">
    <citation type="journal article" date="2019" name="Sci. Rep.">
        <title>Orb-weaving spider Araneus ventricosus genome elucidates the spidroin gene catalogue.</title>
        <authorList>
            <person name="Kono N."/>
            <person name="Nakamura H."/>
            <person name="Ohtoshi R."/>
            <person name="Moran D.A.P."/>
            <person name="Shinohara A."/>
            <person name="Yoshida Y."/>
            <person name="Fujiwara M."/>
            <person name="Mori M."/>
            <person name="Tomita M."/>
            <person name="Arakawa K."/>
        </authorList>
    </citation>
    <scope>NUCLEOTIDE SEQUENCE [LARGE SCALE GENOMIC DNA]</scope>
</reference>
<name>A0A4Y2G6Q6_ARAVE</name>
<protein>
    <submittedName>
        <fullName evidence="2">Uncharacterized protein</fullName>
    </submittedName>
</protein>
<accession>A0A4Y2G6Q6</accession>
<evidence type="ECO:0000313" key="2">
    <source>
        <dbReference type="EMBL" id="GBM48299.1"/>
    </source>
</evidence>
<proteinExistence type="predicted"/>
<dbReference type="AlphaFoldDB" id="A0A4Y2G6Q6"/>
<feature type="region of interest" description="Disordered" evidence="1">
    <location>
        <begin position="1"/>
        <end position="22"/>
    </location>
</feature>
<evidence type="ECO:0000256" key="1">
    <source>
        <dbReference type="SAM" id="MobiDB-lite"/>
    </source>
</evidence>
<sequence>MNRNHPSPGWKHHLPDGAGETLTAQKRGVTTLLLFRHCHMAASWASKSCLDAGSPISEPRFAKSNSMSPSQRFPKHSSPPS</sequence>
<comment type="caution">
    <text evidence="2">The sequence shown here is derived from an EMBL/GenBank/DDBJ whole genome shotgun (WGS) entry which is preliminary data.</text>
</comment>
<gene>
    <name evidence="2" type="ORF">AVEN_98043_1</name>
</gene>
<dbReference type="EMBL" id="BGPR01001209">
    <property type="protein sequence ID" value="GBM48299.1"/>
    <property type="molecule type" value="Genomic_DNA"/>
</dbReference>
<organism evidence="2 3">
    <name type="scientific">Araneus ventricosus</name>
    <name type="common">Orbweaver spider</name>
    <name type="synonym">Epeira ventricosa</name>
    <dbReference type="NCBI Taxonomy" id="182803"/>
    <lineage>
        <taxon>Eukaryota</taxon>
        <taxon>Metazoa</taxon>
        <taxon>Ecdysozoa</taxon>
        <taxon>Arthropoda</taxon>
        <taxon>Chelicerata</taxon>
        <taxon>Arachnida</taxon>
        <taxon>Araneae</taxon>
        <taxon>Araneomorphae</taxon>
        <taxon>Entelegynae</taxon>
        <taxon>Araneoidea</taxon>
        <taxon>Araneidae</taxon>
        <taxon>Araneus</taxon>
    </lineage>
</organism>
<feature type="region of interest" description="Disordered" evidence="1">
    <location>
        <begin position="55"/>
        <end position="81"/>
    </location>
</feature>
<evidence type="ECO:0000313" key="3">
    <source>
        <dbReference type="Proteomes" id="UP000499080"/>
    </source>
</evidence>